<sequence length="420" mass="47030">MSIIDPNKAVNSYLFAFFWGIFILLSCIGWGGAIARFLFSKNRVGWGQKAAWGIAFSIIFGGVLNLTRTISPTTIMIFFSLGVIVWAIDSYQNRNLILNSLFQHLRDCQKDKFVLVGSILAIVLIFVQYAGWVSNASFHGHDDYHAYFVFPEKMLQIGSMGADPFSERRLVSSLGGQSFLHTFVLSVLSEQNLRIIDPGIASIAVFGLILGLIQEKNLSKRITILILIPWLLIIPAYRNSTSNVTGLALFLSLFCTLNWEKLKANKYIANAVIIAAITAALCAAKTNLIPAAVIFVSSSYFFYIARTENKQKVILEFLAVIVFTFVFLLPWMISLYQSSGTLLYPLLGKGYHGSVYDEKYILPYSELLSFKMLFEVFKTVIDVDYIALFLLIISYVGLQLWRKPESKERAASVALTISAC</sequence>
<proteinExistence type="predicted"/>
<dbReference type="AlphaFoldDB" id="A0A1U7HMR7"/>
<dbReference type="EMBL" id="MRCB01000005">
    <property type="protein sequence ID" value="OKH24867.1"/>
    <property type="molecule type" value="Genomic_DNA"/>
</dbReference>
<feature type="transmembrane region" description="Helical" evidence="1">
    <location>
        <begin position="12"/>
        <end position="38"/>
    </location>
</feature>
<feature type="transmembrane region" description="Helical" evidence="1">
    <location>
        <begin position="50"/>
        <end position="67"/>
    </location>
</feature>
<feature type="transmembrane region" description="Helical" evidence="1">
    <location>
        <begin position="267"/>
        <end position="283"/>
    </location>
</feature>
<evidence type="ECO:0000313" key="3">
    <source>
        <dbReference type="Proteomes" id="UP000186868"/>
    </source>
</evidence>
<feature type="transmembrane region" description="Helical" evidence="1">
    <location>
        <begin position="383"/>
        <end position="401"/>
    </location>
</feature>
<feature type="transmembrane region" description="Helical" evidence="1">
    <location>
        <begin position="317"/>
        <end position="336"/>
    </location>
</feature>
<name>A0A1U7HMR7_9CYAN</name>
<evidence type="ECO:0008006" key="4">
    <source>
        <dbReference type="Google" id="ProtNLM"/>
    </source>
</evidence>
<protein>
    <recommendedName>
        <fullName evidence="4">Glycosyltransferase RgtA/B/C/D-like domain-containing protein</fullName>
    </recommendedName>
</protein>
<keyword evidence="1" id="KW-1133">Transmembrane helix</keyword>
<evidence type="ECO:0000256" key="1">
    <source>
        <dbReference type="SAM" id="Phobius"/>
    </source>
</evidence>
<gene>
    <name evidence="2" type="ORF">NIES593_06530</name>
</gene>
<accession>A0A1U7HMR7</accession>
<keyword evidence="1" id="KW-0812">Transmembrane</keyword>
<evidence type="ECO:0000313" key="2">
    <source>
        <dbReference type="EMBL" id="OKH24867.1"/>
    </source>
</evidence>
<feature type="transmembrane region" description="Helical" evidence="1">
    <location>
        <begin position="289"/>
        <end position="305"/>
    </location>
</feature>
<organism evidence="2 3">
    <name type="scientific">Hydrococcus rivularis NIES-593</name>
    <dbReference type="NCBI Taxonomy" id="1921803"/>
    <lineage>
        <taxon>Bacteria</taxon>
        <taxon>Bacillati</taxon>
        <taxon>Cyanobacteriota</taxon>
        <taxon>Cyanophyceae</taxon>
        <taxon>Pleurocapsales</taxon>
        <taxon>Hydrococcaceae</taxon>
        <taxon>Hydrococcus</taxon>
    </lineage>
</organism>
<comment type="caution">
    <text evidence="2">The sequence shown here is derived from an EMBL/GenBank/DDBJ whole genome shotgun (WGS) entry which is preliminary data.</text>
</comment>
<dbReference type="OrthoDB" id="9553322at2"/>
<keyword evidence="3" id="KW-1185">Reference proteome</keyword>
<dbReference type="RefSeq" id="WP_073598812.1">
    <property type="nucleotide sequence ID" value="NZ_MRCB01000005.1"/>
</dbReference>
<dbReference type="Proteomes" id="UP000186868">
    <property type="component" value="Unassembled WGS sequence"/>
</dbReference>
<reference evidence="2 3" key="1">
    <citation type="submission" date="2016-11" db="EMBL/GenBank/DDBJ databases">
        <title>Draft Genome Sequences of Nine Cyanobacterial Strains from Diverse Habitats.</title>
        <authorList>
            <person name="Zhu T."/>
            <person name="Hou S."/>
            <person name="Lu X."/>
            <person name="Hess W.R."/>
        </authorList>
    </citation>
    <scope>NUCLEOTIDE SEQUENCE [LARGE SCALE GENOMIC DNA]</scope>
    <source>
        <strain evidence="2 3">NIES-593</strain>
    </source>
</reference>
<feature type="transmembrane region" description="Helical" evidence="1">
    <location>
        <begin position="113"/>
        <end position="132"/>
    </location>
</feature>
<keyword evidence="1" id="KW-0472">Membrane</keyword>
<dbReference type="STRING" id="1921803.NIES593_06530"/>
<feature type="transmembrane region" description="Helical" evidence="1">
    <location>
        <begin position="195"/>
        <end position="213"/>
    </location>
</feature>